<dbReference type="EnsemblPlants" id="AES61019">
    <property type="protein sequence ID" value="AES61019"/>
    <property type="gene ID" value="MTR_1g075045"/>
</dbReference>
<dbReference type="InterPro" id="IPR009810">
    <property type="entry name" value="Nodulin_late_dom"/>
</dbReference>
<feature type="chain" id="PRO_5014571930" evidence="1">
    <location>
        <begin position="29"/>
        <end position="55"/>
    </location>
</feature>
<dbReference type="Pfam" id="PF07127">
    <property type="entry name" value="Nodulin_late"/>
    <property type="match status" value="1"/>
</dbReference>
<dbReference type="AlphaFoldDB" id="G7I3W5"/>
<dbReference type="PaxDb" id="3880-AES61019"/>
<evidence type="ECO:0000313" key="5">
    <source>
        <dbReference type="EnsemblPlants" id="AES61019"/>
    </source>
</evidence>
<dbReference type="EMBL" id="CM001217">
    <property type="protein sequence ID" value="AES61019.1"/>
    <property type="molecule type" value="Genomic_DNA"/>
</dbReference>
<evidence type="ECO:0000259" key="2">
    <source>
        <dbReference type="Pfam" id="PF07127"/>
    </source>
</evidence>
<evidence type="ECO:0000313" key="6">
    <source>
        <dbReference type="Proteomes" id="UP000002051"/>
    </source>
</evidence>
<feature type="domain" description="Late nodulin" evidence="2">
    <location>
        <begin position="1"/>
        <end position="51"/>
    </location>
</feature>
<gene>
    <name evidence="3" type="ordered locus">MTR_1g075045</name>
    <name evidence="4" type="ORF">MtrunA17_Chr1g0186891</name>
</gene>
<dbReference type="EMBL" id="PSQE01000001">
    <property type="protein sequence ID" value="RHN80314.1"/>
    <property type="molecule type" value="Genomic_DNA"/>
</dbReference>
<dbReference type="GO" id="GO:0046872">
    <property type="term" value="F:metal ion binding"/>
    <property type="evidence" value="ECO:0007669"/>
    <property type="project" value="InterPro"/>
</dbReference>
<protein>
    <submittedName>
        <fullName evidence="3">Nodule Cysteine-Rich (NCR) secreted peptide</fullName>
    </submittedName>
    <submittedName>
        <fullName evidence="4">Putative Late nodulin</fullName>
    </submittedName>
</protein>
<dbReference type="Proteomes" id="UP000265566">
    <property type="component" value="Chromosome 1"/>
</dbReference>
<evidence type="ECO:0000256" key="1">
    <source>
        <dbReference type="SAM" id="SignalP"/>
    </source>
</evidence>
<evidence type="ECO:0000313" key="3">
    <source>
        <dbReference type="EMBL" id="AES61019.1"/>
    </source>
</evidence>
<reference evidence="5" key="3">
    <citation type="submission" date="2015-04" db="UniProtKB">
        <authorList>
            <consortium name="EnsemblPlants"/>
        </authorList>
    </citation>
    <scope>IDENTIFICATION</scope>
    <source>
        <strain evidence="5">cv. Jemalong A17</strain>
    </source>
</reference>
<keyword evidence="6" id="KW-1185">Reference proteome</keyword>
<evidence type="ECO:0000313" key="4">
    <source>
        <dbReference type="EMBL" id="RHN80314.1"/>
    </source>
</evidence>
<reference evidence="3 6" key="2">
    <citation type="journal article" date="2014" name="BMC Genomics">
        <title>An improved genome release (version Mt4.0) for the model legume Medicago truncatula.</title>
        <authorList>
            <person name="Tang H."/>
            <person name="Krishnakumar V."/>
            <person name="Bidwell S."/>
            <person name="Rosen B."/>
            <person name="Chan A."/>
            <person name="Zhou S."/>
            <person name="Gentzbittel L."/>
            <person name="Childs K.L."/>
            <person name="Yandell M."/>
            <person name="Gundlach H."/>
            <person name="Mayer K.F."/>
            <person name="Schwartz D.C."/>
            <person name="Town C.D."/>
        </authorList>
    </citation>
    <scope>GENOME REANNOTATION</scope>
    <source>
        <strain evidence="5 6">cv. Jemalong A17</strain>
    </source>
</reference>
<keyword evidence="1" id="KW-0732">Signal</keyword>
<dbReference type="HOGENOM" id="CLU_3035326_0_0_1"/>
<organism evidence="3 6">
    <name type="scientific">Medicago truncatula</name>
    <name type="common">Barrel medic</name>
    <name type="synonym">Medicago tribuloides</name>
    <dbReference type="NCBI Taxonomy" id="3880"/>
    <lineage>
        <taxon>Eukaryota</taxon>
        <taxon>Viridiplantae</taxon>
        <taxon>Streptophyta</taxon>
        <taxon>Embryophyta</taxon>
        <taxon>Tracheophyta</taxon>
        <taxon>Spermatophyta</taxon>
        <taxon>Magnoliopsida</taxon>
        <taxon>eudicotyledons</taxon>
        <taxon>Gunneridae</taxon>
        <taxon>Pentapetalae</taxon>
        <taxon>rosids</taxon>
        <taxon>fabids</taxon>
        <taxon>Fabales</taxon>
        <taxon>Fabaceae</taxon>
        <taxon>Papilionoideae</taxon>
        <taxon>50 kb inversion clade</taxon>
        <taxon>NPAAA clade</taxon>
        <taxon>Hologalegina</taxon>
        <taxon>IRL clade</taxon>
        <taxon>Trifolieae</taxon>
        <taxon>Medicago</taxon>
    </lineage>
</organism>
<reference evidence="3 6" key="1">
    <citation type="journal article" date="2011" name="Nature">
        <title>The Medicago genome provides insight into the evolution of rhizobial symbioses.</title>
        <authorList>
            <person name="Young N.D."/>
            <person name="Debelle F."/>
            <person name="Oldroyd G.E."/>
            <person name="Geurts R."/>
            <person name="Cannon S.B."/>
            <person name="Udvardi M.K."/>
            <person name="Benedito V.A."/>
            <person name="Mayer K.F."/>
            <person name="Gouzy J."/>
            <person name="Schoof H."/>
            <person name="Van de Peer Y."/>
            <person name="Proost S."/>
            <person name="Cook D.R."/>
            <person name="Meyers B.C."/>
            <person name="Spannagl M."/>
            <person name="Cheung F."/>
            <person name="De Mita S."/>
            <person name="Krishnakumar V."/>
            <person name="Gundlach H."/>
            <person name="Zhou S."/>
            <person name="Mudge J."/>
            <person name="Bharti A.K."/>
            <person name="Murray J.D."/>
            <person name="Naoumkina M.A."/>
            <person name="Rosen B."/>
            <person name="Silverstein K.A."/>
            <person name="Tang H."/>
            <person name="Rombauts S."/>
            <person name="Zhao P.X."/>
            <person name="Zhou P."/>
            <person name="Barbe V."/>
            <person name="Bardou P."/>
            <person name="Bechner M."/>
            <person name="Bellec A."/>
            <person name="Berger A."/>
            <person name="Berges H."/>
            <person name="Bidwell S."/>
            <person name="Bisseling T."/>
            <person name="Choisne N."/>
            <person name="Couloux A."/>
            <person name="Denny R."/>
            <person name="Deshpande S."/>
            <person name="Dai X."/>
            <person name="Doyle J.J."/>
            <person name="Dudez A.M."/>
            <person name="Farmer A.D."/>
            <person name="Fouteau S."/>
            <person name="Franken C."/>
            <person name="Gibelin C."/>
            <person name="Gish J."/>
            <person name="Goldstein S."/>
            <person name="Gonzalez A.J."/>
            <person name="Green P.J."/>
            <person name="Hallab A."/>
            <person name="Hartog M."/>
            <person name="Hua A."/>
            <person name="Humphray S.J."/>
            <person name="Jeong D.H."/>
            <person name="Jing Y."/>
            <person name="Jocker A."/>
            <person name="Kenton S.M."/>
            <person name="Kim D.J."/>
            <person name="Klee K."/>
            <person name="Lai H."/>
            <person name="Lang C."/>
            <person name="Lin S."/>
            <person name="Macmil S.L."/>
            <person name="Magdelenat G."/>
            <person name="Matthews L."/>
            <person name="McCorrison J."/>
            <person name="Monaghan E.L."/>
            <person name="Mun J.H."/>
            <person name="Najar F.Z."/>
            <person name="Nicholson C."/>
            <person name="Noirot C."/>
            <person name="O'Bleness M."/>
            <person name="Paule C.R."/>
            <person name="Poulain J."/>
            <person name="Prion F."/>
            <person name="Qin B."/>
            <person name="Qu C."/>
            <person name="Retzel E.F."/>
            <person name="Riddle C."/>
            <person name="Sallet E."/>
            <person name="Samain S."/>
            <person name="Samson N."/>
            <person name="Sanders I."/>
            <person name="Saurat O."/>
            <person name="Scarpelli C."/>
            <person name="Schiex T."/>
            <person name="Segurens B."/>
            <person name="Severin A.J."/>
            <person name="Sherrier D.J."/>
            <person name="Shi R."/>
            <person name="Sims S."/>
            <person name="Singer S.R."/>
            <person name="Sinharoy S."/>
            <person name="Sterck L."/>
            <person name="Viollet A."/>
            <person name="Wang B.B."/>
            <person name="Wang K."/>
            <person name="Wang M."/>
            <person name="Wang X."/>
            <person name="Warfsmann J."/>
            <person name="Weissenbach J."/>
            <person name="White D.D."/>
            <person name="White J.D."/>
            <person name="Wiley G.B."/>
            <person name="Wincker P."/>
            <person name="Xing Y."/>
            <person name="Yang L."/>
            <person name="Yao Z."/>
            <person name="Ying F."/>
            <person name="Zhai J."/>
            <person name="Zhou L."/>
            <person name="Zuber A."/>
            <person name="Denarie J."/>
            <person name="Dixon R.A."/>
            <person name="May G.D."/>
            <person name="Schwartz D.C."/>
            <person name="Rogers J."/>
            <person name="Quetier F."/>
            <person name="Town C.D."/>
            <person name="Roe B.A."/>
        </authorList>
    </citation>
    <scope>NUCLEOTIDE SEQUENCE [LARGE SCALE GENOMIC DNA]</scope>
    <source>
        <strain evidence="3">A17</strain>
        <strain evidence="5 6">cv. Jemalong A17</strain>
    </source>
</reference>
<accession>G7I3W5</accession>
<name>G7I3W5_MEDTR</name>
<sequence length="55" mass="6647">MSATIKFIYAMSLILFIGMEFHLQFCETDEDCRRRGSNQYWVYKCINHGCEYVQR</sequence>
<dbReference type="Gramene" id="rna4221">
    <property type="protein sequence ID" value="RHN80314.1"/>
    <property type="gene ID" value="gene4221"/>
</dbReference>
<feature type="signal peptide" evidence="1">
    <location>
        <begin position="1"/>
        <end position="28"/>
    </location>
</feature>
<reference evidence="4" key="4">
    <citation type="journal article" date="2018" name="Nat. Plants">
        <title>Whole-genome landscape of Medicago truncatula symbiotic genes.</title>
        <authorList>
            <person name="Pecrix Y."/>
            <person name="Gamas P."/>
            <person name="Carrere S."/>
        </authorList>
    </citation>
    <scope>NUCLEOTIDE SEQUENCE</scope>
    <source>
        <tissue evidence="4">Leaves</tissue>
    </source>
</reference>
<dbReference type="Proteomes" id="UP000002051">
    <property type="component" value="Unassembled WGS sequence"/>
</dbReference>
<proteinExistence type="predicted"/>